<sequence length="59" mass="6623">MVLNGSLECKYSLFFVIVIKTIIHLDSVVGEATMENVAPITRYIEVRVMSEIPVIEIPT</sequence>
<reference evidence="1" key="1">
    <citation type="submission" date="2022-03" db="EMBL/GenBank/DDBJ databases">
        <authorList>
            <person name="Sayadi A."/>
        </authorList>
    </citation>
    <scope>NUCLEOTIDE SEQUENCE</scope>
</reference>
<accession>A0A9P0LJR1</accession>
<gene>
    <name evidence="1" type="ORF">ACAOBT_LOCUS24175</name>
</gene>
<evidence type="ECO:0000313" key="1">
    <source>
        <dbReference type="EMBL" id="CAH1998135.1"/>
    </source>
</evidence>
<comment type="caution">
    <text evidence="1">The sequence shown here is derived from an EMBL/GenBank/DDBJ whole genome shotgun (WGS) entry which is preliminary data.</text>
</comment>
<protein>
    <submittedName>
        <fullName evidence="1">Uncharacterized protein</fullName>
    </submittedName>
</protein>
<dbReference type="EMBL" id="CAKOFQ010007315">
    <property type="protein sequence ID" value="CAH1998135.1"/>
    <property type="molecule type" value="Genomic_DNA"/>
</dbReference>
<proteinExistence type="predicted"/>
<name>A0A9P0LJR1_ACAOB</name>
<dbReference type="AlphaFoldDB" id="A0A9P0LJR1"/>
<dbReference type="Proteomes" id="UP001152888">
    <property type="component" value="Unassembled WGS sequence"/>
</dbReference>
<organism evidence="1 2">
    <name type="scientific">Acanthoscelides obtectus</name>
    <name type="common">Bean weevil</name>
    <name type="synonym">Bruchus obtectus</name>
    <dbReference type="NCBI Taxonomy" id="200917"/>
    <lineage>
        <taxon>Eukaryota</taxon>
        <taxon>Metazoa</taxon>
        <taxon>Ecdysozoa</taxon>
        <taxon>Arthropoda</taxon>
        <taxon>Hexapoda</taxon>
        <taxon>Insecta</taxon>
        <taxon>Pterygota</taxon>
        <taxon>Neoptera</taxon>
        <taxon>Endopterygota</taxon>
        <taxon>Coleoptera</taxon>
        <taxon>Polyphaga</taxon>
        <taxon>Cucujiformia</taxon>
        <taxon>Chrysomeloidea</taxon>
        <taxon>Chrysomelidae</taxon>
        <taxon>Bruchinae</taxon>
        <taxon>Bruchini</taxon>
        <taxon>Acanthoscelides</taxon>
    </lineage>
</organism>
<evidence type="ECO:0000313" key="2">
    <source>
        <dbReference type="Proteomes" id="UP001152888"/>
    </source>
</evidence>
<keyword evidence="2" id="KW-1185">Reference proteome</keyword>